<evidence type="ECO:0008006" key="4">
    <source>
        <dbReference type="Google" id="ProtNLM"/>
    </source>
</evidence>
<dbReference type="AlphaFoldDB" id="A0A074VCV5"/>
<feature type="compositionally biased region" description="Polar residues" evidence="1">
    <location>
        <begin position="680"/>
        <end position="689"/>
    </location>
</feature>
<feature type="region of interest" description="Disordered" evidence="1">
    <location>
        <begin position="746"/>
        <end position="798"/>
    </location>
</feature>
<reference evidence="2 3" key="1">
    <citation type="journal article" date="2014" name="BMC Genomics">
        <title>Genome sequencing of four Aureobasidium pullulans varieties: biotechnological potential, stress tolerance, and description of new species.</title>
        <authorList>
            <person name="Gostin Ar C."/>
            <person name="Ohm R.A."/>
            <person name="Kogej T."/>
            <person name="Sonjak S."/>
            <person name="Turk M."/>
            <person name="Zajc J."/>
            <person name="Zalar P."/>
            <person name="Grube M."/>
            <person name="Sun H."/>
            <person name="Han J."/>
            <person name="Sharma A."/>
            <person name="Chiniquy J."/>
            <person name="Ngan C.Y."/>
            <person name="Lipzen A."/>
            <person name="Barry K."/>
            <person name="Grigoriev I.V."/>
            <person name="Gunde-Cimerman N."/>
        </authorList>
    </citation>
    <scope>NUCLEOTIDE SEQUENCE [LARGE SCALE GENOMIC DNA]</scope>
    <source>
        <strain evidence="2 3">CBS 110374</strain>
    </source>
</reference>
<feature type="compositionally biased region" description="Polar residues" evidence="1">
    <location>
        <begin position="181"/>
        <end position="191"/>
    </location>
</feature>
<evidence type="ECO:0000313" key="3">
    <source>
        <dbReference type="Proteomes" id="UP000030672"/>
    </source>
</evidence>
<name>A0A074VCV5_AURM1</name>
<gene>
    <name evidence="2" type="ORF">M437DRAFT_70149</name>
</gene>
<feature type="region of interest" description="Disordered" evidence="1">
    <location>
        <begin position="298"/>
        <end position="332"/>
    </location>
</feature>
<dbReference type="RefSeq" id="XP_040875196.1">
    <property type="nucleotide sequence ID" value="XM_041025410.1"/>
</dbReference>
<feature type="region of interest" description="Disordered" evidence="1">
    <location>
        <begin position="675"/>
        <end position="699"/>
    </location>
</feature>
<dbReference type="EMBL" id="KL584858">
    <property type="protein sequence ID" value="KEQ58173.1"/>
    <property type="molecule type" value="Genomic_DNA"/>
</dbReference>
<dbReference type="HOGENOM" id="CLU_297174_0_0_1"/>
<evidence type="ECO:0000313" key="2">
    <source>
        <dbReference type="EMBL" id="KEQ58173.1"/>
    </source>
</evidence>
<sequence>MDDGYQDVIRGSPVDRKPDRASLDAAFGVEVQAPGPLHWYNPAVYTQAVAGATLVANFLIKESFDRSIASSIGGVTPEVNQEHLLGCDPALYHNAIQNATLNGRLLKEKFDQDIARIEYHPLSIVYPPLTIRQSTEPRAFHQRPESMPLASQAVEGHGNLASHAPEPSATRDTHTPPPHTVQANHLTHPQNTVKIKLMPHITAEEPVSVGNDQFEDATLHGRHRDHGRASHSNTTGEDAYDDIHDDAHDDAHDYGARHIPDPGNSTAAAPAHLLPPSTIEIQHNPCSAELCSKRDVDHTTNYRPPEPPFEIDHPSALQSLPKDHGSHSHDLPEHDVHDHDLPEHDHNIIQVNSDLINAYASKSVLTRPLLPSITEPLQKKNRHAVCIECWSRGLKCDAKVVCGECAWRDRPCSYVQCPLNSCPRDIMCPAYHTWRGDDQARVVGSSMHLIVLLRLDPPSSSPDYDLSEIKAMFSKPNSAASIYRRVAAEIKEEEDSGKGIDRTFVKKLVLRRGAAVASNNRALMPKVDLIVDLVAEMKQARYQEPYKQALDTFIVVQQQQQQQPTALDCVEPKEMGTRSKLMSFCTPLTTKEQIDMSREERRHGCAALDTNNTAETTQSSPRVDAYNHNTTAAQSAEHGVQSVQRQQPSIHHAHVPLSYRPRTMAHFAVPIAHPAPSGAAQAQNPTSSRPAPPVFHGDVALEPLSSSNAVPTPQHLAFDEEQQDQGSDSMCSRSCNMNDDRFTNAMPCTPRHRSRSPVLATRPLSYRDRSPARRQGSSILDPGAESEPAWVSNGAGDQNMADADVEDELLRVAELQKQRNRDAVCVHCWLKELPCDHQWPCKECKARGKACAYIACPMKSCALDVKCPAYHQYRRLPKENRKIGCPMHMIALFSLNKPLIDSYNIQKIEKKMEVPTSAQQLYLLLQEEIKDIVQQRTTLDDTMAKKLLQESEKVPPLGDKGLKIKARLIVSLVKEMKKQPFLELWEHDRRQRKFVSQERKPLEVEDTPMLDSEG</sequence>
<proteinExistence type="predicted"/>
<feature type="compositionally biased region" description="Basic and acidic residues" evidence="1">
    <location>
        <begin position="321"/>
        <end position="332"/>
    </location>
</feature>
<dbReference type="Proteomes" id="UP000030672">
    <property type="component" value="Unassembled WGS sequence"/>
</dbReference>
<evidence type="ECO:0000256" key="1">
    <source>
        <dbReference type="SAM" id="MobiDB-lite"/>
    </source>
</evidence>
<dbReference type="GeneID" id="63918783"/>
<organism evidence="2 3">
    <name type="scientific">Aureobasidium melanogenum (strain CBS 110374)</name>
    <name type="common">Aureobasidium pullulans var. melanogenum</name>
    <dbReference type="NCBI Taxonomy" id="1043003"/>
    <lineage>
        <taxon>Eukaryota</taxon>
        <taxon>Fungi</taxon>
        <taxon>Dikarya</taxon>
        <taxon>Ascomycota</taxon>
        <taxon>Pezizomycotina</taxon>
        <taxon>Dothideomycetes</taxon>
        <taxon>Dothideomycetidae</taxon>
        <taxon>Dothideales</taxon>
        <taxon>Saccotheciaceae</taxon>
        <taxon>Aureobasidium</taxon>
    </lineage>
</organism>
<protein>
    <recommendedName>
        <fullName evidence="4">Zn(2)-C6 fungal-type domain-containing protein</fullName>
    </recommendedName>
</protein>
<keyword evidence="3" id="KW-1185">Reference proteome</keyword>
<accession>A0A074VCV5</accession>
<feature type="region of interest" description="Disordered" evidence="1">
    <location>
        <begin position="157"/>
        <end position="191"/>
    </location>
</feature>